<feature type="region of interest" description="Disordered" evidence="10">
    <location>
        <begin position="356"/>
        <end position="391"/>
    </location>
</feature>
<keyword evidence="7 11" id="KW-0472">Membrane</keyword>
<keyword evidence="9" id="KW-0807">Transducer</keyword>
<dbReference type="AlphaFoldDB" id="A0A9W9LVD3"/>
<feature type="compositionally biased region" description="Low complexity" evidence="10">
    <location>
        <begin position="364"/>
        <end position="374"/>
    </location>
</feature>
<evidence type="ECO:0000256" key="6">
    <source>
        <dbReference type="ARBA" id="ARBA00023040"/>
    </source>
</evidence>
<feature type="transmembrane region" description="Helical" evidence="11">
    <location>
        <begin position="43"/>
        <end position="62"/>
    </location>
</feature>
<evidence type="ECO:0008006" key="14">
    <source>
        <dbReference type="Google" id="ProtNLM"/>
    </source>
</evidence>
<dbReference type="GO" id="GO:0000750">
    <property type="term" value="P:pheromone-dependent signal transduction involved in conjugation with cellular fusion"/>
    <property type="evidence" value="ECO:0007669"/>
    <property type="project" value="TreeGrafter"/>
</dbReference>
<dbReference type="RefSeq" id="XP_056548747.1">
    <property type="nucleotide sequence ID" value="XM_056685141.1"/>
</dbReference>
<evidence type="ECO:0000256" key="4">
    <source>
        <dbReference type="ARBA" id="ARBA00022692"/>
    </source>
</evidence>
<evidence type="ECO:0000256" key="2">
    <source>
        <dbReference type="ARBA" id="ARBA00011085"/>
    </source>
</evidence>
<reference evidence="12" key="1">
    <citation type="submission" date="2022-11" db="EMBL/GenBank/DDBJ databases">
        <authorList>
            <person name="Petersen C."/>
        </authorList>
    </citation>
    <scope>NUCLEOTIDE SEQUENCE</scope>
    <source>
        <strain evidence="12">IBT 26290</strain>
    </source>
</reference>
<dbReference type="CDD" id="cd14966">
    <property type="entry name" value="7tmD_STE3"/>
    <property type="match status" value="1"/>
</dbReference>
<dbReference type="PRINTS" id="PR00899">
    <property type="entry name" value="GPCRSTE3"/>
</dbReference>
<name>A0A9W9LVD3_9EURO</name>
<evidence type="ECO:0000256" key="11">
    <source>
        <dbReference type="SAM" id="Phobius"/>
    </source>
</evidence>
<dbReference type="GO" id="GO:0004932">
    <property type="term" value="F:mating-type factor pheromone receptor activity"/>
    <property type="evidence" value="ECO:0007669"/>
    <property type="project" value="InterPro"/>
</dbReference>
<gene>
    <name evidence="12" type="ORF">N7482_003016</name>
</gene>
<dbReference type="PANTHER" id="PTHR28097:SF1">
    <property type="entry name" value="PHEROMONE A FACTOR RECEPTOR"/>
    <property type="match status" value="1"/>
</dbReference>
<evidence type="ECO:0000256" key="8">
    <source>
        <dbReference type="ARBA" id="ARBA00023170"/>
    </source>
</evidence>
<keyword evidence="5 11" id="KW-1133">Transmembrane helix</keyword>
<protein>
    <recommendedName>
        <fullName evidence="14">Pheromone receptor</fullName>
    </recommendedName>
</protein>
<feature type="transmembrane region" description="Helical" evidence="11">
    <location>
        <begin position="12"/>
        <end position="31"/>
    </location>
</feature>
<evidence type="ECO:0000256" key="5">
    <source>
        <dbReference type="ARBA" id="ARBA00022989"/>
    </source>
</evidence>
<dbReference type="PANTHER" id="PTHR28097">
    <property type="entry name" value="PHEROMONE A FACTOR RECEPTOR"/>
    <property type="match status" value="1"/>
</dbReference>
<evidence type="ECO:0000256" key="7">
    <source>
        <dbReference type="ARBA" id="ARBA00023136"/>
    </source>
</evidence>
<accession>A0A9W9LVD3</accession>
<dbReference type="Proteomes" id="UP001149163">
    <property type="component" value="Unassembled WGS sequence"/>
</dbReference>
<comment type="caution">
    <text evidence="12">The sequence shown here is derived from an EMBL/GenBank/DDBJ whole genome shotgun (WGS) entry which is preliminary data.</text>
</comment>
<evidence type="ECO:0000313" key="13">
    <source>
        <dbReference type="Proteomes" id="UP001149163"/>
    </source>
</evidence>
<comment type="similarity">
    <text evidence="2">Belongs to the G-protein coupled receptor 4 family.</text>
</comment>
<dbReference type="GeneID" id="81424317"/>
<reference evidence="12" key="2">
    <citation type="journal article" date="2023" name="IMA Fungus">
        <title>Comparative genomic study of the Penicillium genus elucidates a diverse pangenome and 15 lateral gene transfer events.</title>
        <authorList>
            <person name="Petersen C."/>
            <person name="Sorensen T."/>
            <person name="Nielsen M.R."/>
            <person name="Sondergaard T.E."/>
            <person name="Sorensen J.L."/>
            <person name="Fitzpatrick D.A."/>
            <person name="Frisvad J.C."/>
            <person name="Nielsen K.L."/>
        </authorList>
    </citation>
    <scope>NUCLEOTIDE SEQUENCE</scope>
    <source>
        <strain evidence="12">IBT 26290</strain>
    </source>
</reference>
<proteinExistence type="inferred from homology"/>
<comment type="subcellular location">
    <subcellularLocation>
        <location evidence="1">Membrane</location>
        <topology evidence="1">Multi-pass membrane protein</topology>
    </subcellularLocation>
</comment>
<sequence>MGDIDKRYPVVVAIQVLSLCAIVVCIVPLILHAKNRNLPATSLICWTIVLNLLNIINAFIWPTDNVDLWWDGTGFCDIEVKIMVSSYVAFPGALVGIFRGLAIVLDTTSATLVPSKAQRWRNRSIELLFCVVVPVIAMITHIVWQKSRYLLFAISGCVNNFDESWVSFVLAYMWPPIICLIAAYYCCLVLIRMRKYRSDFSLILRSANSRMSKSGFLRLFFLASTMLIAILPSEGFVVYYDLTLSLPWHRYSWSQIHGPEWYEILKYPTQGQVFFDRWTPIASGFMLFIFFGFGRDATRLYRMFFWRLGLGHCFPSLARPTDSQTTTSHTSGSSSAALVALTMSRAKLLFSWRKGFSPRGRQNSSSSSPLDSYSALEKGTTRSPSQQKCDLNRRQRQWFRHPWLRFNSHSSLHSRDEGTLLGDLSVPSQTVCTNAWAETSQRSASSEIVAPASLQSKGVIQVKHVISQQSEMGS</sequence>
<dbReference type="InterPro" id="IPR001499">
    <property type="entry name" value="GPCR_STE3"/>
</dbReference>
<evidence type="ECO:0000256" key="1">
    <source>
        <dbReference type="ARBA" id="ARBA00004141"/>
    </source>
</evidence>
<dbReference type="GO" id="GO:0005886">
    <property type="term" value="C:plasma membrane"/>
    <property type="evidence" value="ECO:0007669"/>
    <property type="project" value="TreeGrafter"/>
</dbReference>
<feature type="transmembrane region" description="Helical" evidence="11">
    <location>
        <begin position="219"/>
        <end position="240"/>
    </location>
</feature>
<keyword evidence="4 11" id="KW-0812">Transmembrane</keyword>
<evidence type="ECO:0000256" key="9">
    <source>
        <dbReference type="ARBA" id="ARBA00023224"/>
    </source>
</evidence>
<evidence type="ECO:0000313" key="12">
    <source>
        <dbReference type="EMBL" id="KAJ5177139.1"/>
    </source>
</evidence>
<keyword evidence="8" id="KW-0675">Receptor</keyword>
<organism evidence="12 13">
    <name type="scientific">Penicillium canariense</name>
    <dbReference type="NCBI Taxonomy" id="189055"/>
    <lineage>
        <taxon>Eukaryota</taxon>
        <taxon>Fungi</taxon>
        <taxon>Dikarya</taxon>
        <taxon>Ascomycota</taxon>
        <taxon>Pezizomycotina</taxon>
        <taxon>Eurotiomycetes</taxon>
        <taxon>Eurotiomycetidae</taxon>
        <taxon>Eurotiales</taxon>
        <taxon>Aspergillaceae</taxon>
        <taxon>Penicillium</taxon>
    </lineage>
</organism>
<dbReference type="EMBL" id="JAPQKN010000001">
    <property type="protein sequence ID" value="KAJ5177139.1"/>
    <property type="molecule type" value="Genomic_DNA"/>
</dbReference>
<feature type="transmembrane region" description="Helical" evidence="11">
    <location>
        <begin position="82"/>
        <end position="105"/>
    </location>
</feature>
<dbReference type="OrthoDB" id="2874149at2759"/>
<keyword evidence="13" id="KW-1185">Reference proteome</keyword>
<keyword evidence="3" id="KW-0589">Pheromone response</keyword>
<feature type="transmembrane region" description="Helical" evidence="11">
    <location>
        <begin position="164"/>
        <end position="191"/>
    </location>
</feature>
<feature type="transmembrane region" description="Helical" evidence="11">
    <location>
        <begin position="277"/>
        <end position="294"/>
    </location>
</feature>
<dbReference type="Pfam" id="PF02076">
    <property type="entry name" value="STE3"/>
    <property type="match status" value="1"/>
</dbReference>
<keyword evidence="6" id="KW-0297">G-protein coupled receptor</keyword>
<feature type="transmembrane region" description="Helical" evidence="11">
    <location>
        <begin position="125"/>
        <end position="144"/>
    </location>
</feature>
<evidence type="ECO:0000256" key="3">
    <source>
        <dbReference type="ARBA" id="ARBA00022507"/>
    </source>
</evidence>
<evidence type="ECO:0000256" key="10">
    <source>
        <dbReference type="SAM" id="MobiDB-lite"/>
    </source>
</evidence>